<dbReference type="PANTHER" id="PTHR35814:SF1">
    <property type="entry name" value="GLUTATHIONE S-TRANSFERASE-RELATED"/>
    <property type="match status" value="1"/>
</dbReference>
<evidence type="ECO:0000256" key="4">
    <source>
        <dbReference type="ARBA" id="ARBA00023136"/>
    </source>
</evidence>
<reference evidence="7" key="1">
    <citation type="submission" date="2015-08" db="EMBL/GenBank/DDBJ databases">
        <authorList>
            <person name="Varghese N."/>
        </authorList>
    </citation>
    <scope>NUCLEOTIDE SEQUENCE [LARGE SCALE GENOMIC DNA]</scope>
    <source>
        <strain evidence="7">JCM 18476</strain>
    </source>
</reference>
<dbReference type="SUPFAM" id="SSF161084">
    <property type="entry name" value="MAPEG domain-like"/>
    <property type="match status" value="1"/>
</dbReference>
<evidence type="ECO:0000256" key="1">
    <source>
        <dbReference type="ARBA" id="ARBA00004370"/>
    </source>
</evidence>
<proteinExistence type="predicted"/>
<feature type="transmembrane region" description="Helical" evidence="5">
    <location>
        <begin position="70"/>
        <end position="87"/>
    </location>
</feature>
<dbReference type="InterPro" id="IPR001129">
    <property type="entry name" value="Membr-assoc_MAPEG"/>
</dbReference>
<sequence length="126" mass="13993">MITPFYAALLAFLFVFLSGRVIKLRLKYQVGIGDGEHPLLARAIRVQGNFGEYVPFALLLVWMYETMNGAPLLVHILGVALCVGRILHAYGVSQKNETLLFRQCGMVTTFAVMVISALSILLKYLS</sequence>
<evidence type="ECO:0000313" key="7">
    <source>
        <dbReference type="Proteomes" id="UP000182769"/>
    </source>
</evidence>
<gene>
    <name evidence="6" type="ORF">Ga0061065_103381</name>
</gene>
<accession>A0A0K6IK90</accession>
<evidence type="ECO:0000256" key="3">
    <source>
        <dbReference type="ARBA" id="ARBA00022989"/>
    </source>
</evidence>
<name>A0A0K6IK90_9GAMM</name>
<dbReference type="PANTHER" id="PTHR35814">
    <property type="match status" value="1"/>
</dbReference>
<dbReference type="GO" id="GO:0016020">
    <property type="term" value="C:membrane"/>
    <property type="evidence" value="ECO:0007669"/>
    <property type="project" value="UniProtKB-SubCell"/>
</dbReference>
<comment type="subcellular location">
    <subcellularLocation>
        <location evidence="1">Membrane</location>
    </subcellularLocation>
</comment>
<keyword evidence="2 5" id="KW-0812">Transmembrane</keyword>
<feature type="transmembrane region" description="Helical" evidence="5">
    <location>
        <begin position="99"/>
        <end position="122"/>
    </location>
</feature>
<dbReference type="Pfam" id="PF01124">
    <property type="entry name" value="MAPEG"/>
    <property type="match status" value="1"/>
</dbReference>
<dbReference type="Proteomes" id="UP000182769">
    <property type="component" value="Unassembled WGS sequence"/>
</dbReference>
<protein>
    <submittedName>
        <fullName evidence="6">Uncharacterized membrane protein YecN, MAPEG domain</fullName>
    </submittedName>
</protein>
<dbReference type="AlphaFoldDB" id="A0A0K6IK90"/>
<feature type="transmembrane region" description="Helical" evidence="5">
    <location>
        <begin position="6"/>
        <end position="22"/>
    </location>
</feature>
<keyword evidence="7" id="KW-1185">Reference proteome</keyword>
<dbReference type="Gene3D" id="1.20.120.550">
    <property type="entry name" value="Membrane associated eicosanoid/glutathione metabolism-like domain"/>
    <property type="match status" value="1"/>
</dbReference>
<dbReference type="STRING" id="1137284.GCA_001418205_01381"/>
<evidence type="ECO:0000313" key="6">
    <source>
        <dbReference type="EMBL" id="CUB03530.1"/>
    </source>
</evidence>
<keyword evidence="4 5" id="KW-0472">Membrane</keyword>
<evidence type="ECO:0000256" key="2">
    <source>
        <dbReference type="ARBA" id="ARBA00022692"/>
    </source>
</evidence>
<keyword evidence="3 5" id="KW-1133">Transmembrane helix</keyword>
<dbReference type="RefSeq" id="WP_055462482.1">
    <property type="nucleotide sequence ID" value="NZ_CYHG01000003.1"/>
</dbReference>
<evidence type="ECO:0000256" key="5">
    <source>
        <dbReference type="SAM" id="Phobius"/>
    </source>
</evidence>
<dbReference type="OrthoDB" id="8537976at2"/>
<organism evidence="6 7">
    <name type="scientific">Marinomonas fungiae</name>
    <dbReference type="NCBI Taxonomy" id="1137284"/>
    <lineage>
        <taxon>Bacteria</taxon>
        <taxon>Pseudomonadati</taxon>
        <taxon>Pseudomonadota</taxon>
        <taxon>Gammaproteobacteria</taxon>
        <taxon>Oceanospirillales</taxon>
        <taxon>Oceanospirillaceae</taxon>
        <taxon>Marinomonas</taxon>
    </lineage>
</organism>
<dbReference type="InterPro" id="IPR023352">
    <property type="entry name" value="MAPEG-like_dom_sf"/>
</dbReference>
<dbReference type="EMBL" id="CYHG01000003">
    <property type="protein sequence ID" value="CUB03530.1"/>
    <property type="molecule type" value="Genomic_DNA"/>
</dbReference>